<keyword evidence="1" id="KW-0732">Signal</keyword>
<evidence type="ECO:0000313" key="2">
    <source>
        <dbReference type="EMBL" id="PYD39957.1"/>
    </source>
</evidence>
<evidence type="ECO:0000256" key="1">
    <source>
        <dbReference type="SAM" id="SignalP"/>
    </source>
</evidence>
<feature type="signal peptide" evidence="1">
    <location>
        <begin position="1"/>
        <end position="23"/>
    </location>
</feature>
<evidence type="ECO:0000313" key="3">
    <source>
        <dbReference type="Proteomes" id="UP000248196"/>
    </source>
</evidence>
<dbReference type="EMBL" id="PESE01000001">
    <property type="protein sequence ID" value="PYD39957.1"/>
    <property type="molecule type" value="Genomic_DNA"/>
</dbReference>
<gene>
    <name evidence="2" type="ORF">CT690_01330</name>
</gene>
<comment type="caution">
    <text evidence="2">The sequence shown here is derived from an EMBL/GenBank/DDBJ whole genome shotgun (WGS) entry which is preliminary data.</text>
</comment>
<dbReference type="PROSITE" id="PS51257">
    <property type="entry name" value="PROKAR_LIPOPROTEIN"/>
    <property type="match status" value="1"/>
</dbReference>
<dbReference type="OrthoDB" id="6566247at2"/>
<reference evidence="2 3" key="1">
    <citation type="submission" date="2017-11" db="EMBL/GenBank/DDBJ databases">
        <title>Genome sequence of the oocydin A producing rhizobacterium Serratia plymuthica 4Rx5.</title>
        <authorList>
            <person name="Matilla M.A."/>
            <person name="Udaondo Z."/>
            <person name="Salmond G.P.C."/>
        </authorList>
    </citation>
    <scope>NUCLEOTIDE SEQUENCE [LARGE SCALE GENOMIC DNA]</scope>
    <source>
        <strain evidence="2 3">4Rx5</strain>
    </source>
</reference>
<dbReference type="Proteomes" id="UP000248196">
    <property type="component" value="Unassembled WGS sequence"/>
</dbReference>
<sequence>MECNKRVNASALALGCLMLAACAAKSPAEKHASHYIYQISNENDSQIRTLVQDSIKASTPTFDQFYQQGKCDRNAHLSLAEAKTKADYLSSEKFKSQLELNNIVLNKTYKIDPNQKIYTVFTKEATGAYWDGYNGL</sequence>
<organism evidence="2 3">
    <name type="scientific">Serratia plymuthica</name>
    <dbReference type="NCBI Taxonomy" id="82996"/>
    <lineage>
        <taxon>Bacteria</taxon>
        <taxon>Pseudomonadati</taxon>
        <taxon>Pseudomonadota</taxon>
        <taxon>Gammaproteobacteria</taxon>
        <taxon>Enterobacterales</taxon>
        <taxon>Yersiniaceae</taxon>
        <taxon>Serratia</taxon>
    </lineage>
</organism>
<name>A0A318PKB5_SERPL</name>
<dbReference type="NCBIfam" id="NF033828">
    <property type="entry name" value="entry_exc2_fam"/>
    <property type="match status" value="1"/>
</dbReference>
<feature type="chain" id="PRO_5016278751" evidence="1">
    <location>
        <begin position="24"/>
        <end position="136"/>
    </location>
</feature>
<dbReference type="RefSeq" id="WP_041416937.1">
    <property type="nucleotide sequence ID" value="NZ_CP012097.1"/>
</dbReference>
<dbReference type="AlphaFoldDB" id="A0A318PKB5"/>
<proteinExistence type="predicted"/>
<protein>
    <submittedName>
        <fullName evidence="2">Entry exclusion protein 2</fullName>
    </submittedName>
</protein>
<accession>A0A318PKB5</accession>